<dbReference type="Proteomes" id="UP000664859">
    <property type="component" value="Unassembled WGS sequence"/>
</dbReference>
<accession>A0A836CHC0</accession>
<gene>
    <name evidence="1" type="ORF">JKP88DRAFT_289126</name>
</gene>
<evidence type="ECO:0000313" key="1">
    <source>
        <dbReference type="EMBL" id="KAG5185559.1"/>
    </source>
</evidence>
<protein>
    <submittedName>
        <fullName evidence="1">Uncharacterized protein</fullName>
    </submittedName>
</protein>
<evidence type="ECO:0000313" key="2">
    <source>
        <dbReference type="Proteomes" id="UP000664859"/>
    </source>
</evidence>
<dbReference type="AlphaFoldDB" id="A0A836CHC0"/>
<proteinExistence type="predicted"/>
<reference evidence="1" key="1">
    <citation type="submission" date="2021-02" db="EMBL/GenBank/DDBJ databases">
        <title>First Annotated Genome of the Yellow-green Alga Tribonema minus.</title>
        <authorList>
            <person name="Mahan K.M."/>
        </authorList>
    </citation>
    <scope>NUCLEOTIDE SEQUENCE</scope>
    <source>
        <strain evidence="1">UTEX B ZZ1240</strain>
    </source>
</reference>
<comment type="caution">
    <text evidence="1">The sequence shown here is derived from an EMBL/GenBank/DDBJ whole genome shotgun (WGS) entry which is preliminary data.</text>
</comment>
<sequence length="174" mass="18956">MPGKKACIGRGRHPITNAPVCGNLPRWPMVEDCDRLVARIMQLARADLALERLANALKSALARASGVMLYSHSSLCMDCLIARPGSHPVQKVGQIKTLLESEAYTPRRAGDEPGRPNLDDLERRMKHNIPSGNNKGHHELEAAAFKHLFQIHDFEQGLRAIGLALGRADNAAGG</sequence>
<name>A0A836CHC0_9STRA</name>
<dbReference type="EMBL" id="JAFCMP010000126">
    <property type="protein sequence ID" value="KAG5185559.1"/>
    <property type="molecule type" value="Genomic_DNA"/>
</dbReference>
<keyword evidence="2" id="KW-1185">Reference proteome</keyword>
<organism evidence="1 2">
    <name type="scientific">Tribonema minus</name>
    <dbReference type="NCBI Taxonomy" id="303371"/>
    <lineage>
        <taxon>Eukaryota</taxon>
        <taxon>Sar</taxon>
        <taxon>Stramenopiles</taxon>
        <taxon>Ochrophyta</taxon>
        <taxon>PX clade</taxon>
        <taxon>Xanthophyceae</taxon>
        <taxon>Tribonematales</taxon>
        <taxon>Tribonemataceae</taxon>
        <taxon>Tribonema</taxon>
    </lineage>
</organism>